<dbReference type="InterPro" id="IPR007253">
    <property type="entry name" value="Cell_wall-bd_2"/>
</dbReference>
<dbReference type="Proteomes" id="UP001160142">
    <property type="component" value="Unassembled WGS sequence"/>
</dbReference>
<dbReference type="InterPro" id="IPR011050">
    <property type="entry name" value="Pectin_lyase_fold/virulence"/>
</dbReference>
<dbReference type="InterPro" id="IPR012334">
    <property type="entry name" value="Pectin_lyas_fold"/>
</dbReference>
<dbReference type="Pfam" id="PF04122">
    <property type="entry name" value="CW_binding_2"/>
    <property type="match status" value="3"/>
</dbReference>
<dbReference type="PANTHER" id="PTHR36453">
    <property type="entry name" value="SECRETED PROTEIN-RELATED"/>
    <property type="match status" value="1"/>
</dbReference>
<dbReference type="PANTHER" id="PTHR36453:SF2">
    <property type="entry name" value="APPLE DOMAIN-CONTAINING PROTEIN"/>
    <property type="match status" value="1"/>
</dbReference>
<dbReference type="InterPro" id="IPR058094">
    <property type="entry name" value="Ig-like_OmpL47-like"/>
</dbReference>
<dbReference type="EMBL" id="JARXVQ010000001">
    <property type="protein sequence ID" value="MDH6182340.1"/>
    <property type="molecule type" value="Genomic_DNA"/>
</dbReference>
<reference evidence="2 3" key="1">
    <citation type="submission" date="2023-04" db="EMBL/GenBank/DDBJ databases">
        <title>Genome Encyclopedia of Bacteria and Archaea VI: Functional Genomics of Type Strains.</title>
        <authorList>
            <person name="Whitman W."/>
        </authorList>
    </citation>
    <scope>NUCLEOTIDE SEQUENCE [LARGE SCALE GENOMIC DNA]</scope>
    <source>
        <strain evidence="2 3">SG_E_30_P1</strain>
    </source>
</reference>
<feature type="chain" id="PRO_5045687099" evidence="1">
    <location>
        <begin position="30"/>
        <end position="1254"/>
    </location>
</feature>
<dbReference type="InterPro" id="IPR006626">
    <property type="entry name" value="PbH1"/>
</dbReference>
<name>A0ABT6KQS9_9MICO</name>
<dbReference type="RefSeq" id="WP_322134622.1">
    <property type="nucleotide sequence ID" value="NZ_CP085036.1"/>
</dbReference>
<dbReference type="Gene3D" id="2.160.20.10">
    <property type="entry name" value="Single-stranded right-handed beta-helix, Pectin lyase-like"/>
    <property type="match status" value="2"/>
</dbReference>
<protein>
    <submittedName>
        <fullName evidence="2">Cell wall-binding protein</fullName>
    </submittedName>
</protein>
<keyword evidence="1" id="KW-0732">Signal</keyword>
<dbReference type="Gene3D" id="2.60.120.200">
    <property type="match status" value="1"/>
</dbReference>
<dbReference type="SUPFAM" id="SSF51126">
    <property type="entry name" value="Pectin lyase-like"/>
    <property type="match status" value="1"/>
</dbReference>
<comment type="caution">
    <text evidence="2">The sequence shown here is derived from an EMBL/GenBank/DDBJ whole genome shotgun (WGS) entry which is preliminary data.</text>
</comment>
<evidence type="ECO:0000256" key="1">
    <source>
        <dbReference type="SAM" id="SignalP"/>
    </source>
</evidence>
<accession>A0ABT6KQS9</accession>
<evidence type="ECO:0000313" key="3">
    <source>
        <dbReference type="Proteomes" id="UP001160142"/>
    </source>
</evidence>
<organism evidence="2 3">
    <name type="scientific">Antiquaquibacter oligotrophicus</name>
    <dbReference type="NCBI Taxonomy" id="2880260"/>
    <lineage>
        <taxon>Bacteria</taxon>
        <taxon>Bacillati</taxon>
        <taxon>Actinomycetota</taxon>
        <taxon>Actinomycetes</taxon>
        <taxon>Micrococcales</taxon>
        <taxon>Microbacteriaceae</taxon>
        <taxon>Antiquaquibacter</taxon>
    </lineage>
</organism>
<gene>
    <name evidence="2" type="ORF">M2152_002522</name>
</gene>
<dbReference type="SMART" id="SM00710">
    <property type="entry name" value="PbH1"/>
    <property type="match status" value="8"/>
</dbReference>
<dbReference type="NCBIfam" id="NF047446">
    <property type="entry name" value="barrel_OmpL47"/>
    <property type="match status" value="1"/>
</dbReference>
<proteinExistence type="predicted"/>
<feature type="signal peptide" evidence="1">
    <location>
        <begin position="1"/>
        <end position="29"/>
    </location>
</feature>
<evidence type="ECO:0000313" key="2">
    <source>
        <dbReference type="EMBL" id="MDH6182340.1"/>
    </source>
</evidence>
<sequence>MKLGSQRVALLTAAAVVATTAMVAAPAYADTTTIYAAPGGSGEACTVSAPCSIEGAQEFVRDFQEAPTGDITVELADGRYEIAEPLEFRAEDGGRDGSTVRWTAASGANPVISGASPVTGWTLHDAEKNIYVADTPVGLDSRNLYVNGVTAQKATYAITNNAHITITETGVQLNDPSLAFLNNLPDQDRIEFESKGDFTNRFSPVVSISGNVATMKQPAWNNNTWGWDTVQYSLLAPSHYWFNNAYEFINEVGEWYLQPDDGKLYYKPAADVDPNNLDIQLPRIELIASVGGTYDEPVQNLEFSGITFTGSSWLEPTSEGYATQQNGSYIKGVYEYRPADAFTSCRRGCELFERARTGWYQQPAAVQVSAAQGVVFDSNTFVNLGSAALGVGNDTNAAYSGVGLGASDITVNGNLFNEVSGQGIFVGGNRPDAHHPSDVRMTNKDIYITNNTVNRVAVDFKDNSGILSTYVTNAQIVNNEVSNVSYDGIDTGYGWGMNDEGGSGEYTNRGYYNWNTRYTTPTTLKDNRVAANIVHHAKGRFSDGGSIYNLSATPGSFIERNYVYNNPGVGLYADEGTRYATYRQNVLQNNSPWYFNNSYGATNTSNNTITGNWYNQGGVSIPNQGSNSITLTGNVQVSGTNWPAGAQQVICEAGVAGEYRTHFNANLFTENSACGGQGGPVQAPYQTSGVSATSSFFAQDGDSFGIRAAGADVWGAGGQTDDDFGAIFKADSVGANSFVSARVDSLNDTNAWAKSGVMIRNDITQPDTSPGYAILAVTRSNGVVFQWDSNGDGRVDQASSASADLYRAIWLKIQRANGQYTAHYSYDGVNYAQIGAAVTLPGAAAVQDGGIFSTSHHVSQSAINVFSDLTIADAVDETAPTVSASVSGRTVTLDAEDAGSGVASIEYQLPGGEWTAYTEPFVVPGTDTVTVSYRATDNDGNVSEVATIDVIPAPDAEVDRIAGANRYEVAVNISQAAYPDTAPVVYIANGQNYPDALSAGPAAAFEGGPLLLVQPDVVPDSVKAEIERLNPSKIVVVGGILSVTEGSFNELAALTDETVRVAGANRYEVSRNLAEYAFDDEVPFVYIATGEKFPDALAAGGAAGTRNAPVVLVPGSAATLDAATSALLTELGTTDTRVLGGEASVTAGVFAGVDALTTAVRLGGADRYQAARTINADAFDSAEHALIATGMNFPDALAGSAWAAAAGAPLFVAPGSCIPSGVLADLADLGVTHLTLLGGEMSLTPEVASLTPCA</sequence>
<keyword evidence="3" id="KW-1185">Reference proteome</keyword>